<dbReference type="KEGG" id="plon:Pla110_33380"/>
<name>A0A518CQU0_9PLAN</name>
<proteinExistence type="predicted"/>
<feature type="chain" id="PRO_5022087741" description="Post-SET domain-containing protein" evidence="2">
    <location>
        <begin position="26"/>
        <end position="248"/>
    </location>
</feature>
<keyword evidence="4" id="KW-1185">Reference proteome</keyword>
<gene>
    <name evidence="3" type="ORF">Pla110_33380</name>
</gene>
<evidence type="ECO:0000256" key="1">
    <source>
        <dbReference type="SAM" id="MobiDB-lite"/>
    </source>
</evidence>
<keyword evidence="2" id="KW-0732">Signal</keyword>
<sequence length="248" mass="27773" precursor="true">MKSRSIMLWGLCLTCTGMSVTVVTAAGPELVRPEDRVETITTYQPETDRNTIEQVNVEKSQPAVSESSRANRPSFPLYGKRQNKRQQNAAAIVRMAFKQSAGAPIPPPAPQSQYSPPAAHLHQPAPVYSPTPSYSPVPYDYPPNNVNVYQAETAYPMMVSPYETGACESGLCESGVCDHCGKRGWCSAHREYSLCHDCSCDNNICVENFKRRWPGKTCLDRWFCDPWLRAYTIQPAGCCESKTWYKFE</sequence>
<feature type="compositionally biased region" description="Polar residues" evidence="1">
    <location>
        <begin position="58"/>
        <end position="71"/>
    </location>
</feature>
<feature type="region of interest" description="Disordered" evidence="1">
    <location>
        <begin position="101"/>
        <end position="127"/>
    </location>
</feature>
<evidence type="ECO:0008006" key="5">
    <source>
        <dbReference type="Google" id="ProtNLM"/>
    </source>
</evidence>
<evidence type="ECO:0000313" key="3">
    <source>
        <dbReference type="EMBL" id="QDU81596.1"/>
    </source>
</evidence>
<dbReference type="AlphaFoldDB" id="A0A518CQU0"/>
<dbReference type="RefSeq" id="WP_144997073.1">
    <property type="nucleotide sequence ID" value="NZ_CP036281.1"/>
</dbReference>
<evidence type="ECO:0000256" key="2">
    <source>
        <dbReference type="SAM" id="SignalP"/>
    </source>
</evidence>
<reference evidence="3 4" key="1">
    <citation type="submission" date="2019-02" db="EMBL/GenBank/DDBJ databases">
        <title>Deep-cultivation of Planctomycetes and their phenomic and genomic characterization uncovers novel biology.</title>
        <authorList>
            <person name="Wiegand S."/>
            <person name="Jogler M."/>
            <person name="Boedeker C."/>
            <person name="Pinto D."/>
            <person name="Vollmers J."/>
            <person name="Rivas-Marin E."/>
            <person name="Kohn T."/>
            <person name="Peeters S.H."/>
            <person name="Heuer A."/>
            <person name="Rast P."/>
            <person name="Oberbeckmann S."/>
            <person name="Bunk B."/>
            <person name="Jeske O."/>
            <person name="Meyerdierks A."/>
            <person name="Storesund J.E."/>
            <person name="Kallscheuer N."/>
            <person name="Luecker S."/>
            <person name="Lage O.M."/>
            <person name="Pohl T."/>
            <person name="Merkel B.J."/>
            <person name="Hornburger P."/>
            <person name="Mueller R.-W."/>
            <person name="Bruemmer F."/>
            <person name="Labrenz M."/>
            <person name="Spormann A.M."/>
            <person name="Op den Camp H."/>
            <person name="Overmann J."/>
            <person name="Amann R."/>
            <person name="Jetten M.S.M."/>
            <person name="Mascher T."/>
            <person name="Medema M.H."/>
            <person name="Devos D.P."/>
            <person name="Kaster A.-K."/>
            <person name="Ovreas L."/>
            <person name="Rohde M."/>
            <person name="Galperin M.Y."/>
            <person name="Jogler C."/>
        </authorList>
    </citation>
    <scope>NUCLEOTIDE SEQUENCE [LARGE SCALE GENOMIC DNA]</scope>
    <source>
        <strain evidence="3 4">Pla110</strain>
    </source>
</reference>
<dbReference type="Proteomes" id="UP000317178">
    <property type="component" value="Chromosome"/>
</dbReference>
<organism evidence="3 4">
    <name type="scientific">Polystyrenella longa</name>
    <dbReference type="NCBI Taxonomy" id="2528007"/>
    <lineage>
        <taxon>Bacteria</taxon>
        <taxon>Pseudomonadati</taxon>
        <taxon>Planctomycetota</taxon>
        <taxon>Planctomycetia</taxon>
        <taxon>Planctomycetales</taxon>
        <taxon>Planctomycetaceae</taxon>
        <taxon>Polystyrenella</taxon>
    </lineage>
</organism>
<evidence type="ECO:0000313" key="4">
    <source>
        <dbReference type="Proteomes" id="UP000317178"/>
    </source>
</evidence>
<dbReference type="EMBL" id="CP036281">
    <property type="protein sequence ID" value="QDU81596.1"/>
    <property type="molecule type" value="Genomic_DNA"/>
</dbReference>
<feature type="signal peptide" evidence="2">
    <location>
        <begin position="1"/>
        <end position="25"/>
    </location>
</feature>
<feature type="region of interest" description="Disordered" evidence="1">
    <location>
        <begin position="58"/>
        <end position="83"/>
    </location>
</feature>
<protein>
    <recommendedName>
        <fullName evidence="5">Post-SET domain-containing protein</fullName>
    </recommendedName>
</protein>
<accession>A0A518CQU0</accession>
<feature type="compositionally biased region" description="Low complexity" evidence="1">
    <location>
        <begin position="111"/>
        <end position="126"/>
    </location>
</feature>